<evidence type="ECO:0000313" key="2">
    <source>
        <dbReference type="Proteomes" id="UP000323521"/>
    </source>
</evidence>
<proteinExistence type="predicted"/>
<dbReference type="Pfam" id="PF14022">
    <property type="entry name" value="DUF4238"/>
    <property type="match status" value="1"/>
</dbReference>
<protein>
    <recommendedName>
        <fullName evidence="3">DUF4238 domain-containing protein</fullName>
    </recommendedName>
</protein>
<gene>
    <name evidence="1" type="ORF">DCMF_04815</name>
</gene>
<organism evidence="1 2">
    <name type="scientific">Formimonas warabiya</name>
    <dbReference type="NCBI Taxonomy" id="1761012"/>
    <lineage>
        <taxon>Bacteria</taxon>
        <taxon>Bacillati</taxon>
        <taxon>Bacillota</taxon>
        <taxon>Clostridia</taxon>
        <taxon>Eubacteriales</taxon>
        <taxon>Peptococcaceae</taxon>
        <taxon>Candidatus Formimonas</taxon>
    </lineage>
</organism>
<name>A0A3G1KP12_FORW1</name>
<sequence length="268" mass="31626">MTQIHCLNKLNDKKFITNIRNVASENYFYELPPDDAKKFETEMGYSDFNSDEKWFRNFESVALPLLDTLISICNNDHQDNLINFLYKEETRMWIGVFILLQFYRTKKFRQDLYKEGLSLGEQTVKERSDYSKEQLVADAQKYSIFQQIINYLDIYKLNDEVNLIGNYLWQIGRNDIEIPLVTSDSPIIELITNFANGISVKTWVFPLNDKYCLCIYFDFFTGKLRYLTHQPIIDLNKVGILLYNSLQLKQAHTFVFSKLPIISGFFNN</sequence>
<accession>A0A3G1KP12</accession>
<evidence type="ECO:0000313" key="1">
    <source>
        <dbReference type="EMBL" id="ATW24199.1"/>
    </source>
</evidence>
<reference evidence="1 2" key="1">
    <citation type="submission" date="2016-10" db="EMBL/GenBank/DDBJ databases">
        <title>Complete Genome Sequence of Peptococcaceae strain DCMF.</title>
        <authorList>
            <person name="Edwards R.J."/>
            <person name="Holland S.I."/>
            <person name="Deshpande N.P."/>
            <person name="Wong Y.K."/>
            <person name="Ertan H."/>
            <person name="Manefield M."/>
            <person name="Russell T.L."/>
            <person name="Lee M.J."/>
        </authorList>
    </citation>
    <scope>NUCLEOTIDE SEQUENCE [LARGE SCALE GENOMIC DNA]</scope>
    <source>
        <strain evidence="1 2">DCMF</strain>
    </source>
</reference>
<dbReference type="EMBL" id="CP017634">
    <property type="protein sequence ID" value="ATW24199.1"/>
    <property type="molecule type" value="Genomic_DNA"/>
</dbReference>
<dbReference type="Proteomes" id="UP000323521">
    <property type="component" value="Chromosome"/>
</dbReference>
<dbReference type="InterPro" id="IPR025332">
    <property type="entry name" value="DUF4238"/>
</dbReference>
<keyword evidence="2" id="KW-1185">Reference proteome</keyword>
<dbReference type="KEGG" id="fwa:DCMF_04815"/>
<dbReference type="AlphaFoldDB" id="A0A3G1KP12"/>
<evidence type="ECO:0008006" key="3">
    <source>
        <dbReference type="Google" id="ProtNLM"/>
    </source>
</evidence>